<evidence type="ECO:0000256" key="2">
    <source>
        <dbReference type="ARBA" id="ARBA00023015"/>
    </source>
</evidence>
<feature type="domain" description="RNA polymerase sigma-70 region 2" evidence="7">
    <location>
        <begin position="15"/>
        <end position="82"/>
    </location>
</feature>
<dbReference type="InterPro" id="IPR039425">
    <property type="entry name" value="RNA_pol_sigma-70-like"/>
</dbReference>
<dbReference type="PANTHER" id="PTHR43133">
    <property type="entry name" value="RNA POLYMERASE ECF-TYPE SIGMA FACTO"/>
    <property type="match status" value="1"/>
</dbReference>
<name>A0ABV7WGB4_9MICO</name>
<keyword evidence="5 6" id="KW-0804">Transcription</keyword>
<dbReference type="Pfam" id="PF08281">
    <property type="entry name" value="Sigma70_r4_2"/>
    <property type="match status" value="1"/>
</dbReference>
<dbReference type="EMBL" id="JBHRWW010000006">
    <property type="protein sequence ID" value="MFC3688893.1"/>
    <property type="molecule type" value="Genomic_DNA"/>
</dbReference>
<sequence>MTNDVSHDAELVRVLYQEHAGPLFVFCVRYTGDAQRAEDVVQEVFVRAWRSLSRVDLETRPVRPWLLAVARNLLTDLHRAQTSRPATLDEAVLAQLPAPDELDRAVESWRVAAALQQLSAAHREVLVHAHWLGRSVAETATALGVPPGTVKSRTYYALRALRLALEEGDAP</sequence>
<evidence type="ECO:0000256" key="6">
    <source>
        <dbReference type="RuleBase" id="RU000716"/>
    </source>
</evidence>
<evidence type="ECO:0000259" key="7">
    <source>
        <dbReference type="Pfam" id="PF04542"/>
    </source>
</evidence>
<dbReference type="InterPro" id="IPR013324">
    <property type="entry name" value="RNA_pol_sigma_r3/r4-like"/>
</dbReference>
<dbReference type="Gene3D" id="1.10.1740.10">
    <property type="match status" value="1"/>
</dbReference>
<dbReference type="SUPFAM" id="SSF88946">
    <property type="entry name" value="Sigma2 domain of RNA polymerase sigma factors"/>
    <property type="match status" value="1"/>
</dbReference>
<keyword evidence="2 6" id="KW-0805">Transcription regulation</keyword>
<dbReference type="NCBIfam" id="NF007227">
    <property type="entry name" value="PRK09645.1"/>
    <property type="match status" value="1"/>
</dbReference>
<dbReference type="RefSeq" id="WP_340288147.1">
    <property type="nucleotide sequence ID" value="NZ_JBBEOI010000001.1"/>
</dbReference>
<feature type="domain" description="RNA polymerase sigma factor 70 region 4 type 2" evidence="8">
    <location>
        <begin position="110"/>
        <end position="161"/>
    </location>
</feature>
<organism evidence="9 10">
    <name type="scientific">Aquipuribacter hungaricus</name>
    <dbReference type="NCBI Taxonomy" id="545624"/>
    <lineage>
        <taxon>Bacteria</taxon>
        <taxon>Bacillati</taxon>
        <taxon>Actinomycetota</taxon>
        <taxon>Actinomycetes</taxon>
        <taxon>Micrococcales</taxon>
        <taxon>Intrasporangiaceae</taxon>
        <taxon>Aquipuribacter</taxon>
    </lineage>
</organism>
<dbReference type="InterPro" id="IPR013325">
    <property type="entry name" value="RNA_pol_sigma_r2"/>
</dbReference>
<protein>
    <recommendedName>
        <fullName evidence="6">RNA polymerase sigma factor</fullName>
    </recommendedName>
</protein>
<gene>
    <name evidence="9" type="ORF">ACFOLH_11120</name>
</gene>
<evidence type="ECO:0000256" key="5">
    <source>
        <dbReference type="ARBA" id="ARBA00023163"/>
    </source>
</evidence>
<evidence type="ECO:0000256" key="4">
    <source>
        <dbReference type="ARBA" id="ARBA00023125"/>
    </source>
</evidence>
<dbReference type="SUPFAM" id="SSF88659">
    <property type="entry name" value="Sigma3 and sigma4 domains of RNA polymerase sigma factors"/>
    <property type="match status" value="1"/>
</dbReference>
<keyword evidence="10" id="KW-1185">Reference proteome</keyword>
<comment type="caution">
    <text evidence="9">The sequence shown here is derived from an EMBL/GenBank/DDBJ whole genome shotgun (WGS) entry which is preliminary data.</text>
</comment>
<evidence type="ECO:0000256" key="1">
    <source>
        <dbReference type="ARBA" id="ARBA00010641"/>
    </source>
</evidence>
<comment type="similarity">
    <text evidence="1 6">Belongs to the sigma-70 factor family. ECF subfamily.</text>
</comment>
<dbReference type="Proteomes" id="UP001595685">
    <property type="component" value="Unassembled WGS sequence"/>
</dbReference>
<dbReference type="InterPro" id="IPR036388">
    <property type="entry name" value="WH-like_DNA-bd_sf"/>
</dbReference>
<dbReference type="InterPro" id="IPR007627">
    <property type="entry name" value="RNA_pol_sigma70_r2"/>
</dbReference>
<reference evidence="10" key="1">
    <citation type="journal article" date="2019" name="Int. J. Syst. Evol. Microbiol.">
        <title>The Global Catalogue of Microorganisms (GCM) 10K type strain sequencing project: providing services to taxonomists for standard genome sequencing and annotation.</title>
        <authorList>
            <consortium name="The Broad Institute Genomics Platform"/>
            <consortium name="The Broad Institute Genome Sequencing Center for Infectious Disease"/>
            <person name="Wu L."/>
            <person name="Ma J."/>
        </authorList>
    </citation>
    <scope>NUCLEOTIDE SEQUENCE [LARGE SCALE GENOMIC DNA]</scope>
    <source>
        <strain evidence="10">NCAIM B.02333</strain>
    </source>
</reference>
<proteinExistence type="inferred from homology"/>
<evidence type="ECO:0000313" key="9">
    <source>
        <dbReference type="EMBL" id="MFC3688893.1"/>
    </source>
</evidence>
<keyword evidence="3 6" id="KW-0731">Sigma factor</keyword>
<dbReference type="PROSITE" id="PS01063">
    <property type="entry name" value="SIGMA70_ECF"/>
    <property type="match status" value="1"/>
</dbReference>
<dbReference type="NCBIfam" id="TIGR02937">
    <property type="entry name" value="sigma70-ECF"/>
    <property type="match status" value="1"/>
</dbReference>
<dbReference type="Pfam" id="PF04542">
    <property type="entry name" value="Sigma70_r2"/>
    <property type="match status" value="1"/>
</dbReference>
<dbReference type="InterPro" id="IPR014284">
    <property type="entry name" value="RNA_pol_sigma-70_dom"/>
</dbReference>
<keyword evidence="4 6" id="KW-0238">DNA-binding</keyword>
<evidence type="ECO:0000256" key="3">
    <source>
        <dbReference type="ARBA" id="ARBA00023082"/>
    </source>
</evidence>
<dbReference type="Gene3D" id="1.10.10.10">
    <property type="entry name" value="Winged helix-like DNA-binding domain superfamily/Winged helix DNA-binding domain"/>
    <property type="match status" value="1"/>
</dbReference>
<evidence type="ECO:0000313" key="10">
    <source>
        <dbReference type="Proteomes" id="UP001595685"/>
    </source>
</evidence>
<dbReference type="InterPro" id="IPR000838">
    <property type="entry name" value="RNA_pol_sigma70_ECF_CS"/>
</dbReference>
<evidence type="ECO:0000259" key="8">
    <source>
        <dbReference type="Pfam" id="PF08281"/>
    </source>
</evidence>
<accession>A0ABV7WGB4</accession>
<dbReference type="InterPro" id="IPR013249">
    <property type="entry name" value="RNA_pol_sigma70_r4_t2"/>
</dbReference>
<dbReference type="PANTHER" id="PTHR43133:SF52">
    <property type="entry name" value="ECF RNA POLYMERASE SIGMA FACTOR SIGL"/>
    <property type="match status" value="1"/>
</dbReference>